<dbReference type="Proteomes" id="UP001060085">
    <property type="component" value="Linkage Group LG02"/>
</dbReference>
<protein>
    <submittedName>
        <fullName evidence="1">Uncharacterized protein</fullName>
    </submittedName>
</protein>
<accession>A0ACC0BY96</accession>
<reference evidence="2" key="1">
    <citation type="journal article" date="2023" name="Nat. Plants">
        <title>Single-cell RNA sequencing provides a high-resolution roadmap for understanding the multicellular compartmentation of specialized metabolism.</title>
        <authorList>
            <person name="Sun S."/>
            <person name="Shen X."/>
            <person name="Li Y."/>
            <person name="Li Y."/>
            <person name="Wang S."/>
            <person name="Li R."/>
            <person name="Zhang H."/>
            <person name="Shen G."/>
            <person name="Guo B."/>
            <person name="Wei J."/>
            <person name="Xu J."/>
            <person name="St-Pierre B."/>
            <person name="Chen S."/>
            <person name="Sun C."/>
        </authorList>
    </citation>
    <scope>NUCLEOTIDE SEQUENCE [LARGE SCALE GENOMIC DNA]</scope>
</reference>
<dbReference type="EMBL" id="CM044702">
    <property type="protein sequence ID" value="KAI5677656.1"/>
    <property type="molecule type" value="Genomic_DNA"/>
</dbReference>
<evidence type="ECO:0000313" key="2">
    <source>
        <dbReference type="Proteomes" id="UP001060085"/>
    </source>
</evidence>
<gene>
    <name evidence="1" type="ORF">M9H77_08606</name>
</gene>
<proteinExistence type="predicted"/>
<evidence type="ECO:0000313" key="1">
    <source>
        <dbReference type="EMBL" id="KAI5677656.1"/>
    </source>
</evidence>
<comment type="caution">
    <text evidence="1">The sequence shown here is derived from an EMBL/GenBank/DDBJ whole genome shotgun (WGS) entry which is preliminary data.</text>
</comment>
<keyword evidence="2" id="KW-1185">Reference proteome</keyword>
<sequence length="368" mass="39757">MPEPRRERPLSQESIGKRLKMMAERTKGVRRIRVICNDPDATDSSDDEGIVERKPKRFVRVVSIPNGFLKSLPVATTETENSSQDSNNGVKSSKKPSGGLAKTPSQPSLAAVKPSSGAKYKGVRQRKWGKWAAEIRDPFQGKRIWLGTYNSPEEASKAYELKRLEFEAMAIEKAPKKSSNENAADDNQSCSVVVSQPQKQSPSISEDSAESPLSQTSPASVLEMDCLTSSASASAAAHAPAAADVAGDKVNEVALEASVVEQKVPDLDLIMDDDVLAQIGLGMDLDLELDSLNLDGLVQPPEDFVIGDLEDIPLFGFDDDEHNALPDFDFDFDFAACSEALDWMNDAPVMNEAPPLLNGAAPLNIACP</sequence>
<organism evidence="1 2">
    <name type="scientific">Catharanthus roseus</name>
    <name type="common">Madagascar periwinkle</name>
    <name type="synonym">Vinca rosea</name>
    <dbReference type="NCBI Taxonomy" id="4058"/>
    <lineage>
        <taxon>Eukaryota</taxon>
        <taxon>Viridiplantae</taxon>
        <taxon>Streptophyta</taxon>
        <taxon>Embryophyta</taxon>
        <taxon>Tracheophyta</taxon>
        <taxon>Spermatophyta</taxon>
        <taxon>Magnoliopsida</taxon>
        <taxon>eudicotyledons</taxon>
        <taxon>Gunneridae</taxon>
        <taxon>Pentapetalae</taxon>
        <taxon>asterids</taxon>
        <taxon>lamiids</taxon>
        <taxon>Gentianales</taxon>
        <taxon>Apocynaceae</taxon>
        <taxon>Rauvolfioideae</taxon>
        <taxon>Vinceae</taxon>
        <taxon>Catharanthinae</taxon>
        <taxon>Catharanthus</taxon>
    </lineage>
</organism>
<name>A0ACC0BY96_CATRO</name>